<accession>A0A1D3TR77</accession>
<evidence type="ECO:0000256" key="3">
    <source>
        <dbReference type="ARBA" id="ARBA00023163"/>
    </source>
</evidence>
<dbReference type="InterPro" id="IPR037923">
    <property type="entry name" value="HTH-like"/>
</dbReference>
<name>A0A1D3TR77_9FIRM</name>
<dbReference type="Pfam" id="PF12833">
    <property type="entry name" value="HTH_18"/>
    <property type="match status" value="1"/>
</dbReference>
<dbReference type="STRING" id="1619234.SAMN05421730_1003240"/>
<proteinExistence type="predicted"/>
<evidence type="ECO:0000313" key="6">
    <source>
        <dbReference type="Proteomes" id="UP000199315"/>
    </source>
</evidence>
<evidence type="ECO:0000256" key="2">
    <source>
        <dbReference type="ARBA" id="ARBA00023125"/>
    </source>
</evidence>
<dbReference type="PANTHER" id="PTHR43280:SF10">
    <property type="entry name" value="REGULATORY PROTEIN POCR"/>
    <property type="match status" value="1"/>
</dbReference>
<organism evidence="5 6">
    <name type="scientific">Anaerobium acetethylicum</name>
    <dbReference type="NCBI Taxonomy" id="1619234"/>
    <lineage>
        <taxon>Bacteria</taxon>
        <taxon>Bacillati</taxon>
        <taxon>Bacillota</taxon>
        <taxon>Clostridia</taxon>
        <taxon>Lachnospirales</taxon>
        <taxon>Lachnospiraceae</taxon>
        <taxon>Anaerobium</taxon>
    </lineage>
</organism>
<keyword evidence="6" id="KW-1185">Reference proteome</keyword>
<keyword evidence="2 5" id="KW-0238">DNA-binding</keyword>
<dbReference type="AlphaFoldDB" id="A0A1D3TR77"/>
<keyword evidence="3" id="KW-0804">Transcription</keyword>
<dbReference type="SMART" id="SM00342">
    <property type="entry name" value="HTH_ARAC"/>
    <property type="match status" value="1"/>
</dbReference>
<dbReference type="Pfam" id="PF02311">
    <property type="entry name" value="AraC_binding"/>
    <property type="match status" value="1"/>
</dbReference>
<dbReference type="SUPFAM" id="SSF46689">
    <property type="entry name" value="Homeodomain-like"/>
    <property type="match status" value="1"/>
</dbReference>
<dbReference type="SUPFAM" id="SSF51215">
    <property type="entry name" value="Regulatory protein AraC"/>
    <property type="match status" value="1"/>
</dbReference>
<dbReference type="GO" id="GO:0003700">
    <property type="term" value="F:DNA-binding transcription factor activity"/>
    <property type="evidence" value="ECO:0007669"/>
    <property type="project" value="InterPro"/>
</dbReference>
<dbReference type="InterPro" id="IPR009057">
    <property type="entry name" value="Homeodomain-like_sf"/>
</dbReference>
<sequence>MKSLLHLKAVLPVSALNAGYFISRGLGRHVERTIDSFEIIYVNSGVLGMFEEDVTYNVEQGQAIILFPNRHHGGTRQFDKNLSFYWIHFRIDEEADALGKGIMSLPQLINLSNPEQYVELMRRFIKRQEYDFENKTVLNLILLEILCELSDSSCPMKISSPKLVLANNADQYIRLHIEEPLSSSIIAEALDCNTDYLGRIFNQIYGKTLTDAIHEHRLNKASKMLIETSLNGNEIAYQCGYSDTDYFRRCFRKHRGMTPKEYRQTYCLVSTNIEE</sequence>
<keyword evidence="1" id="KW-0805">Transcription regulation</keyword>
<dbReference type="RefSeq" id="WP_091231102.1">
    <property type="nucleotide sequence ID" value="NZ_FMKA01000003.1"/>
</dbReference>
<dbReference type="PANTHER" id="PTHR43280">
    <property type="entry name" value="ARAC-FAMILY TRANSCRIPTIONAL REGULATOR"/>
    <property type="match status" value="1"/>
</dbReference>
<dbReference type="InterPro" id="IPR018060">
    <property type="entry name" value="HTH_AraC"/>
</dbReference>
<feature type="domain" description="HTH araC/xylS-type" evidence="4">
    <location>
        <begin position="167"/>
        <end position="265"/>
    </location>
</feature>
<reference evidence="5 6" key="1">
    <citation type="submission" date="2016-09" db="EMBL/GenBank/DDBJ databases">
        <authorList>
            <person name="Capua I."/>
            <person name="De Benedictis P."/>
            <person name="Joannis T."/>
            <person name="Lombin L.H."/>
            <person name="Cattoli G."/>
        </authorList>
    </citation>
    <scope>NUCLEOTIDE SEQUENCE [LARGE SCALE GENOMIC DNA]</scope>
    <source>
        <strain evidence="5 6">GluBS11</strain>
    </source>
</reference>
<dbReference type="Gene3D" id="1.10.10.60">
    <property type="entry name" value="Homeodomain-like"/>
    <property type="match status" value="2"/>
</dbReference>
<dbReference type="EMBL" id="FMKA01000003">
    <property type="protein sequence ID" value="SCP96170.1"/>
    <property type="molecule type" value="Genomic_DNA"/>
</dbReference>
<dbReference type="OrthoDB" id="249627at2"/>
<dbReference type="GO" id="GO:0043565">
    <property type="term" value="F:sequence-specific DNA binding"/>
    <property type="evidence" value="ECO:0007669"/>
    <property type="project" value="InterPro"/>
</dbReference>
<evidence type="ECO:0000259" key="4">
    <source>
        <dbReference type="PROSITE" id="PS01124"/>
    </source>
</evidence>
<dbReference type="InterPro" id="IPR003313">
    <property type="entry name" value="AraC-bd"/>
</dbReference>
<dbReference type="InterPro" id="IPR020449">
    <property type="entry name" value="Tscrpt_reg_AraC-type_HTH"/>
</dbReference>
<evidence type="ECO:0000256" key="1">
    <source>
        <dbReference type="ARBA" id="ARBA00023015"/>
    </source>
</evidence>
<evidence type="ECO:0000313" key="5">
    <source>
        <dbReference type="EMBL" id="SCP96170.1"/>
    </source>
</evidence>
<dbReference type="Proteomes" id="UP000199315">
    <property type="component" value="Unassembled WGS sequence"/>
</dbReference>
<dbReference type="PRINTS" id="PR00032">
    <property type="entry name" value="HTHARAC"/>
</dbReference>
<dbReference type="PROSITE" id="PS01124">
    <property type="entry name" value="HTH_ARAC_FAMILY_2"/>
    <property type="match status" value="1"/>
</dbReference>
<protein>
    <submittedName>
        <fullName evidence="5">AraC-type DNA-binding protein</fullName>
    </submittedName>
</protein>
<gene>
    <name evidence="5" type="ORF">SAMN05421730_1003240</name>
</gene>